<gene>
    <name evidence="2" type="ORF">A3B13_03790</name>
</gene>
<evidence type="ECO:0000313" key="3">
    <source>
        <dbReference type="Proteomes" id="UP000176287"/>
    </source>
</evidence>
<dbReference type="Pfam" id="PF21956">
    <property type="entry name" value="DUF6922"/>
    <property type="match status" value="1"/>
</dbReference>
<evidence type="ECO:0000259" key="1">
    <source>
        <dbReference type="Pfam" id="PF21956"/>
    </source>
</evidence>
<sequence>MKQTIERISKKQPPEMFRPFLWWMRWEDIDIEEDKEDIIVSAINEGALDHWRWLINTYGKDTIRKVLEKRLATEFHPESRNLAKLIFSMSGFQYARGITH</sequence>
<dbReference type="InterPro" id="IPR053830">
    <property type="entry name" value="DUF6922"/>
</dbReference>
<evidence type="ECO:0000313" key="2">
    <source>
        <dbReference type="EMBL" id="OGY99906.1"/>
    </source>
</evidence>
<organism evidence="2 3">
    <name type="scientific">Candidatus Liptonbacteria bacterium RIFCSPLOWO2_01_FULL_45_15</name>
    <dbReference type="NCBI Taxonomy" id="1798649"/>
    <lineage>
        <taxon>Bacteria</taxon>
        <taxon>Candidatus Liptoniibacteriota</taxon>
    </lineage>
</organism>
<dbReference type="Proteomes" id="UP000176287">
    <property type="component" value="Unassembled WGS sequence"/>
</dbReference>
<dbReference type="AlphaFoldDB" id="A0A1G2CF92"/>
<reference evidence="2 3" key="1">
    <citation type="journal article" date="2016" name="Nat. Commun.">
        <title>Thousands of microbial genomes shed light on interconnected biogeochemical processes in an aquifer system.</title>
        <authorList>
            <person name="Anantharaman K."/>
            <person name="Brown C.T."/>
            <person name="Hug L.A."/>
            <person name="Sharon I."/>
            <person name="Castelle C.J."/>
            <person name="Probst A.J."/>
            <person name="Thomas B.C."/>
            <person name="Singh A."/>
            <person name="Wilkins M.J."/>
            <person name="Karaoz U."/>
            <person name="Brodie E.L."/>
            <person name="Williams K.H."/>
            <person name="Hubbard S.S."/>
            <person name="Banfield J.F."/>
        </authorList>
    </citation>
    <scope>NUCLEOTIDE SEQUENCE [LARGE SCALE GENOMIC DNA]</scope>
</reference>
<name>A0A1G2CF92_9BACT</name>
<proteinExistence type="predicted"/>
<dbReference type="EMBL" id="MHKZ01000033">
    <property type="protein sequence ID" value="OGY99906.1"/>
    <property type="molecule type" value="Genomic_DNA"/>
</dbReference>
<feature type="domain" description="DUF6922" evidence="1">
    <location>
        <begin position="18"/>
        <end position="67"/>
    </location>
</feature>
<comment type="caution">
    <text evidence="2">The sequence shown here is derived from an EMBL/GenBank/DDBJ whole genome shotgun (WGS) entry which is preliminary data.</text>
</comment>
<accession>A0A1G2CF92</accession>
<protein>
    <recommendedName>
        <fullName evidence="1">DUF6922 domain-containing protein</fullName>
    </recommendedName>
</protein>